<organism evidence="10 11">
    <name type="scientific">Bemisia tabaci</name>
    <name type="common">Sweetpotato whitefly</name>
    <name type="synonym">Aleurodes tabaci</name>
    <dbReference type="NCBI Taxonomy" id="7038"/>
    <lineage>
        <taxon>Eukaryota</taxon>
        <taxon>Metazoa</taxon>
        <taxon>Ecdysozoa</taxon>
        <taxon>Arthropoda</taxon>
        <taxon>Hexapoda</taxon>
        <taxon>Insecta</taxon>
        <taxon>Pterygota</taxon>
        <taxon>Neoptera</taxon>
        <taxon>Paraneoptera</taxon>
        <taxon>Hemiptera</taxon>
        <taxon>Sternorrhyncha</taxon>
        <taxon>Aleyrodoidea</taxon>
        <taxon>Aleyrodidae</taxon>
        <taxon>Aleyrodinae</taxon>
        <taxon>Bemisia</taxon>
    </lineage>
</organism>
<proteinExistence type="predicted"/>
<evidence type="ECO:0000256" key="8">
    <source>
        <dbReference type="SAM" id="Phobius"/>
    </source>
</evidence>
<sequence>MFKFHVLNLMCATLVAVCVLNTSGTQRPTDLKDSTGLTDDRWEPLSSLALSVCENIVKKTDLKLFYKVEINSRDSLPNLIHDLHENSIQTISVSHHSRLTSSVVVDHVKNMIFILDDLNEVLDLIFYTISQTEPLELKRALPHYCIKVDQRYLRPGEQENCTDETRIASSELRDSSVLSDSLFNATRGLHSHKIWNFKNHLIFMIKPWGQDSRKSMPKAPPTSSTDLGSERDIFESLMFCFKFFWRFFKGQRVIICHLDGCKKYDPFAENLVFYQGDGDETFFDFSWKNMHKKSIGVFLNCFANEVTSKFSIFPARGGLQNVQYEVFDRLKQLLNCNVYYHEFWIERLGKTDLFEAAEGLKFGIDIISYGSGILSENLDYSKYDFSVGTDTNALCFATPHSAYMPQALVIFQGFTPILWGFIAVTIVTFCLIQRIFQHLQSEVFRCLYSDVEIDYYRDTSSLLTVYAYFICGNPPSLHLGRLFTGKILFLIFSFSAFIISTLFLSGMTTLLSDRVLYPEIDSLKTFEMSELFIQNIWTTTSEMTTLFDQLNQSEGMKAKLVDNMMFYTLEAPAEILEFNDAYDFGNISYSREMKKVLGDAVEAVEKNVRSIGETNAFLVRLPFSSSHKDNLKMRHFPLNESFDYHLVEECLFRIPSMEIYLKGSFYFEKLNELTAQFLETGHTGRILENSYPDEAWFAEPMVIDGKEPRPFGLNDLQSAFIGLLVGLFLSFFAFLGEILTDHYQHSAIMKCIQRLWMYKNRLMGILVCN</sequence>
<accession>A0A9P0A2G6</accession>
<keyword evidence="5 8" id="KW-0472">Membrane</keyword>
<feature type="chain" id="PRO_5040507117" description="Ionotropic receptor" evidence="9">
    <location>
        <begin position="25"/>
        <end position="769"/>
    </location>
</feature>
<evidence type="ECO:0000313" key="11">
    <source>
        <dbReference type="Proteomes" id="UP001152759"/>
    </source>
</evidence>
<dbReference type="InterPro" id="IPR052192">
    <property type="entry name" value="Insect_Ionotropic_Sensory_Rcpt"/>
</dbReference>
<evidence type="ECO:0000256" key="6">
    <source>
        <dbReference type="ARBA" id="ARBA00023170"/>
    </source>
</evidence>
<keyword evidence="9" id="KW-0732">Signal</keyword>
<evidence type="ECO:0000256" key="2">
    <source>
        <dbReference type="ARBA" id="ARBA00022475"/>
    </source>
</evidence>
<evidence type="ECO:0000256" key="7">
    <source>
        <dbReference type="ARBA" id="ARBA00023180"/>
    </source>
</evidence>
<dbReference type="PANTHER" id="PTHR42643:SF38">
    <property type="entry name" value="IONOTROPIC RECEPTOR 100A"/>
    <property type="match status" value="1"/>
</dbReference>
<name>A0A9P0A2G6_BEMTA</name>
<keyword evidence="4 8" id="KW-1133">Transmembrane helix</keyword>
<keyword evidence="6" id="KW-0675">Receptor</keyword>
<dbReference type="Proteomes" id="UP001152759">
    <property type="component" value="Chromosome 10"/>
</dbReference>
<evidence type="ECO:0000313" key="10">
    <source>
        <dbReference type="EMBL" id="CAH0382747.1"/>
    </source>
</evidence>
<dbReference type="EMBL" id="OU963871">
    <property type="protein sequence ID" value="CAH0382747.1"/>
    <property type="molecule type" value="Genomic_DNA"/>
</dbReference>
<reference evidence="10" key="1">
    <citation type="submission" date="2021-12" db="EMBL/GenBank/DDBJ databases">
        <authorList>
            <person name="King R."/>
        </authorList>
    </citation>
    <scope>NUCLEOTIDE SEQUENCE</scope>
</reference>
<dbReference type="GO" id="GO:0005886">
    <property type="term" value="C:plasma membrane"/>
    <property type="evidence" value="ECO:0007669"/>
    <property type="project" value="UniProtKB-SubCell"/>
</dbReference>
<gene>
    <name evidence="10" type="ORF">BEMITA_LOCUS2251</name>
</gene>
<feature type="transmembrane region" description="Helical" evidence="8">
    <location>
        <begin position="487"/>
        <end position="511"/>
    </location>
</feature>
<keyword evidence="3 8" id="KW-0812">Transmembrane</keyword>
<feature type="signal peptide" evidence="9">
    <location>
        <begin position="1"/>
        <end position="24"/>
    </location>
</feature>
<dbReference type="PANTHER" id="PTHR42643">
    <property type="entry name" value="IONOTROPIC RECEPTOR 20A-RELATED"/>
    <property type="match status" value="1"/>
</dbReference>
<comment type="subcellular location">
    <subcellularLocation>
        <location evidence="1">Cell membrane</location>
        <topology evidence="1">Multi-pass membrane protein</topology>
    </subcellularLocation>
</comment>
<feature type="transmembrane region" description="Helical" evidence="8">
    <location>
        <begin position="409"/>
        <end position="432"/>
    </location>
</feature>
<feature type="transmembrane region" description="Helical" evidence="8">
    <location>
        <begin position="719"/>
        <end position="740"/>
    </location>
</feature>
<evidence type="ECO:0008006" key="12">
    <source>
        <dbReference type="Google" id="ProtNLM"/>
    </source>
</evidence>
<dbReference type="AlphaFoldDB" id="A0A9P0A2G6"/>
<keyword evidence="7" id="KW-0325">Glycoprotein</keyword>
<evidence type="ECO:0000256" key="3">
    <source>
        <dbReference type="ARBA" id="ARBA00022692"/>
    </source>
</evidence>
<evidence type="ECO:0000256" key="4">
    <source>
        <dbReference type="ARBA" id="ARBA00022989"/>
    </source>
</evidence>
<evidence type="ECO:0000256" key="1">
    <source>
        <dbReference type="ARBA" id="ARBA00004651"/>
    </source>
</evidence>
<keyword evidence="2" id="KW-1003">Cell membrane</keyword>
<evidence type="ECO:0000256" key="9">
    <source>
        <dbReference type="SAM" id="SignalP"/>
    </source>
</evidence>
<evidence type="ECO:0000256" key="5">
    <source>
        <dbReference type="ARBA" id="ARBA00023136"/>
    </source>
</evidence>
<protein>
    <recommendedName>
        <fullName evidence="12">Ionotropic receptor</fullName>
    </recommendedName>
</protein>
<keyword evidence="11" id="KW-1185">Reference proteome</keyword>